<organism evidence="2">
    <name type="scientific">Candidatus Kentrum sp. FM</name>
    <dbReference type="NCBI Taxonomy" id="2126340"/>
    <lineage>
        <taxon>Bacteria</taxon>
        <taxon>Pseudomonadati</taxon>
        <taxon>Pseudomonadota</taxon>
        <taxon>Gammaproteobacteria</taxon>
        <taxon>Candidatus Kentrum</taxon>
    </lineage>
</organism>
<dbReference type="EMBL" id="CAADFA010000035">
    <property type="protein sequence ID" value="VFJ46197.1"/>
    <property type="molecule type" value="Genomic_DNA"/>
</dbReference>
<dbReference type="AlphaFoldDB" id="A0A450S3M8"/>
<name>A0A450S3M8_9GAMM</name>
<dbReference type="EMBL" id="CAADEZ010000034">
    <property type="protein sequence ID" value="VFJ46257.1"/>
    <property type="molecule type" value="Genomic_DNA"/>
</dbReference>
<proteinExistence type="predicted"/>
<evidence type="ECO:0000313" key="1">
    <source>
        <dbReference type="EMBL" id="VFJ46197.1"/>
    </source>
</evidence>
<accession>A0A450S3M8</accession>
<evidence type="ECO:0000313" key="2">
    <source>
        <dbReference type="EMBL" id="VFJ46257.1"/>
    </source>
</evidence>
<protein>
    <submittedName>
        <fullName evidence="2">Uncharacterized protein</fullName>
    </submittedName>
</protein>
<sequence length="73" mass="7965">MNIRLLKQFAENKYVNLLSGLILLSVSAVEIVNTLEEASVGAHHGLAIFALLQLLKVLPEIVHGTEEISKISD</sequence>
<reference evidence="2" key="1">
    <citation type="submission" date="2019-02" db="EMBL/GenBank/DDBJ databases">
        <authorList>
            <person name="Gruber-Vodicka R. H."/>
            <person name="Seah K. B. B."/>
        </authorList>
    </citation>
    <scope>NUCLEOTIDE SEQUENCE</scope>
    <source>
        <strain evidence="2">BECK_BZ163</strain>
        <strain evidence="3">BECK_BZ164</strain>
        <strain evidence="1">BECK_BZ165</strain>
    </source>
</reference>
<evidence type="ECO:0000313" key="3">
    <source>
        <dbReference type="EMBL" id="VFK10927.1"/>
    </source>
</evidence>
<dbReference type="EMBL" id="CAADFL010000160">
    <property type="protein sequence ID" value="VFK10927.1"/>
    <property type="molecule type" value="Genomic_DNA"/>
</dbReference>
<gene>
    <name evidence="2" type="ORF">BECKFM1743A_GA0114220_1003410</name>
    <name evidence="3" type="ORF">BECKFM1743B_GA0114221_101605</name>
    <name evidence="1" type="ORF">BECKFM1743C_GA0114222_100354</name>
</gene>